<dbReference type="AlphaFoldDB" id="A0A0V8CQ44"/>
<proteinExistence type="predicted"/>
<dbReference type="EMBL" id="LKLN01000075">
    <property type="protein sequence ID" value="KSU03221.1"/>
    <property type="molecule type" value="Genomic_DNA"/>
</dbReference>
<dbReference type="RefSeq" id="WP_058219877.1">
    <property type="nucleotide sequence ID" value="NZ_LKLN01000075.1"/>
</dbReference>
<dbReference type="Proteomes" id="UP000053058">
    <property type="component" value="Unassembled WGS sequence"/>
</dbReference>
<protein>
    <submittedName>
        <fullName evidence="1">Uncharacterized protein</fullName>
    </submittedName>
</protein>
<accession>A0A0V8CQ44</accession>
<dbReference type="PATRIC" id="fig|1360.105.peg.1727"/>
<name>A0A0V8CQ44_LACLL</name>
<gene>
    <name evidence="1" type="ORF">KF282_1892</name>
</gene>
<sequence length="253" mass="30205">MKKIWLSKDYLYENVEWNNSGSSIESSIYKERAYEIWNRANILVENNESLFDLTDGITNLKRSINHRLKSIEKIYNFKKIVFLEKPKGYLELLENFNIIKPYLIKIIMEIRNLIEHEDSPPPSQQRCKELVDMVWYFLKSTDSLVSNLITDFEFVINDCNGEETPYGGTIELDYKHHKSVKIFGWFPLEVMDIKQKKDGFICIYSEDINTKDKWKNIEYHRDKLDTDLWINGVIYTKDFEYHNFISQLLASLR</sequence>
<reference evidence="2" key="1">
    <citation type="submission" date="2015-10" db="EMBL/GenBank/DDBJ databases">
        <title>Draft Genome Sequences of 11 Lactococcus lactis subspecies cremoris strains.</title>
        <authorList>
            <person name="Wels M."/>
            <person name="Backus L."/>
            <person name="Boekhorst J."/>
            <person name="Dijkstra A."/>
            <person name="Beerthuizen M."/>
            <person name="Kelly W."/>
            <person name="Siezen R."/>
            <person name="Bachmann H."/>
            <person name="Van Hijum S."/>
        </authorList>
    </citation>
    <scope>NUCLEOTIDE SEQUENCE [LARGE SCALE GENOMIC DNA]</scope>
    <source>
        <strain evidence="2">KF282</strain>
    </source>
</reference>
<organism evidence="1 2">
    <name type="scientific">Lactococcus lactis subsp. lactis</name>
    <name type="common">Streptococcus lactis</name>
    <dbReference type="NCBI Taxonomy" id="1360"/>
    <lineage>
        <taxon>Bacteria</taxon>
        <taxon>Bacillati</taxon>
        <taxon>Bacillota</taxon>
        <taxon>Bacilli</taxon>
        <taxon>Lactobacillales</taxon>
        <taxon>Streptococcaceae</taxon>
        <taxon>Lactococcus</taxon>
    </lineage>
</organism>
<evidence type="ECO:0000313" key="2">
    <source>
        <dbReference type="Proteomes" id="UP000053058"/>
    </source>
</evidence>
<comment type="caution">
    <text evidence="1">The sequence shown here is derived from an EMBL/GenBank/DDBJ whole genome shotgun (WGS) entry which is preliminary data.</text>
</comment>
<evidence type="ECO:0000313" key="1">
    <source>
        <dbReference type="EMBL" id="KSU03221.1"/>
    </source>
</evidence>